<accession>A0A4R2Q5H6</accession>
<evidence type="ECO:0000313" key="3">
    <source>
        <dbReference type="Proteomes" id="UP000294835"/>
    </source>
</evidence>
<comment type="caution">
    <text evidence="2">The sequence shown here is derived from an EMBL/GenBank/DDBJ whole genome shotgun (WGS) entry which is preliminary data.</text>
</comment>
<dbReference type="AlphaFoldDB" id="A0A4R2Q5H6"/>
<dbReference type="Proteomes" id="UP000294835">
    <property type="component" value="Unassembled WGS sequence"/>
</dbReference>
<feature type="transmembrane region" description="Helical" evidence="1">
    <location>
        <begin position="21"/>
        <end position="43"/>
    </location>
</feature>
<dbReference type="OrthoDB" id="7876207at2"/>
<keyword evidence="3" id="KW-1185">Reference proteome</keyword>
<keyword evidence="1" id="KW-1133">Transmembrane helix</keyword>
<evidence type="ECO:0000313" key="2">
    <source>
        <dbReference type="EMBL" id="TCP43194.1"/>
    </source>
</evidence>
<gene>
    <name evidence="2" type="ORF">EV662_102390</name>
</gene>
<keyword evidence="1" id="KW-0812">Transmembrane</keyword>
<dbReference type="EMBL" id="SLXP01000002">
    <property type="protein sequence ID" value="TCP43194.1"/>
    <property type="molecule type" value="Genomic_DNA"/>
</dbReference>
<name>A0A4R2Q5H6_9RHOB</name>
<proteinExistence type="predicted"/>
<evidence type="ECO:0000256" key="1">
    <source>
        <dbReference type="SAM" id="Phobius"/>
    </source>
</evidence>
<sequence>MARLFTDPFRRFARDDRGNMVMELLLVLPFFIWAILGIIIYFYGFHLKTLNMTGSYTISDLISRQQEGPVTPADIEGLDDMFAFLTDTPDKMSRIRVTLVYCEKNCDTAARDLDIDWSYGTDNAPAMTESDLANVFDSKIPILPTNERVILVETQVLYRPPVWFGVFPRTMDSFVATRPRFVPKLEWDDGSGSV</sequence>
<evidence type="ECO:0008006" key="4">
    <source>
        <dbReference type="Google" id="ProtNLM"/>
    </source>
</evidence>
<reference evidence="2 3" key="1">
    <citation type="submission" date="2019-03" db="EMBL/GenBank/DDBJ databases">
        <title>Genomic Encyclopedia of Type Strains, Phase IV (KMG-IV): sequencing the most valuable type-strain genomes for metagenomic binning, comparative biology and taxonomic classification.</title>
        <authorList>
            <person name="Goeker M."/>
        </authorList>
    </citation>
    <scope>NUCLEOTIDE SEQUENCE [LARGE SCALE GENOMIC DNA]</scope>
    <source>
        <strain evidence="2 3">DSM 18063</strain>
    </source>
</reference>
<organism evidence="2 3">
    <name type="scientific">Rhodovulum marinum</name>
    <dbReference type="NCBI Taxonomy" id="320662"/>
    <lineage>
        <taxon>Bacteria</taxon>
        <taxon>Pseudomonadati</taxon>
        <taxon>Pseudomonadota</taxon>
        <taxon>Alphaproteobacteria</taxon>
        <taxon>Rhodobacterales</taxon>
        <taxon>Paracoccaceae</taxon>
        <taxon>Rhodovulum</taxon>
    </lineage>
</organism>
<dbReference type="RefSeq" id="WP_132461039.1">
    <property type="nucleotide sequence ID" value="NZ_SLXP01000002.1"/>
</dbReference>
<keyword evidence="1" id="KW-0472">Membrane</keyword>
<protein>
    <recommendedName>
        <fullName evidence="4">Flp pilus assembly protein TadG</fullName>
    </recommendedName>
</protein>